<dbReference type="EC" id="6.3.5.7" evidence="7"/>
<comment type="function">
    <text evidence="7">Allows the formation of correctly charged Gln-tRNA(Gln) through the transamidation of misacylated Glu-tRNA(Gln) in the mitochondria. The reaction takes place in the presence of glutamine and ATP through an activated gamma-phospho-Glu-tRNA(Gln).</text>
</comment>
<dbReference type="InterPro" id="IPR004412">
    <property type="entry name" value="GatA"/>
</dbReference>
<evidence type="ECO:0000256" key="3">
    <source>
        <dbReference type="ARBA" id="ARBA00022741"/>
    </source>
</evidence>
<dbReference type="InterPro" id="IPR000120">
    <property type="entry name" value="Amidase"/>
</dbReference>
<dbReference type="SUPFAM" id="SSF75304">
    <property type="entry name" value="Amidase signature (AS) enzymes"/>
    <property type="match status" value="1"/>
</dbReference>
<dbReference type="GO" id="GO:0032543">
    <property type="term" value="P:mitochondrial translation"/>
    <property type="evidence" value="ECO:0007669"/>
    <property type="project" value="UniProtKB-UniRule"/>
</dbReference>
<keyword evidence="7" id="KW-0496">Mitochondrion</keyword>
<keyword evidence="4 7" id="KW-0067">ATP-binding</keyword>
<dbReference type="AlphaFoldDB" id="A0AAD5HEE7"/>
<feature type="active site" description="Charge relay system" evidence="7">
    <location>
        <position position="128"/>
    </location>
</feature>
<keyword evidence="10" id="KW-1185">Reference proteome</keyword>
<dbReference type="Gene3D" id="3.90.1300.10">
    <property type="entry name" value="Amidase signature (AS) domain"/>
    <property type="match status" value="1"/>
</dbReference>
<evidence type="ECO:0000256" key="6">
    <source>
        <dbReference type="ARBA" id="ARBA00047407"/>
    </source>
</evidence>
<sequence>MNVNTVGNQFCRRLKPTLSARIRTLSTIAELNKLRNTHQADANDVLKECWGNIKDRGKAINAYISVEDKDYLQQQASEAQTRWFKGMFRPWCLFMQSILKNSVDVSTEHPITLGQAKSVVDGVPIAIKDNICTERMTTTCGSKMLEDFESPYDATVVKLLRDAGALIVAKCNLDQFGMGSHNVHSHFGHVNNPKNTDGHFHFSLESLPSHQRSAGGSSGGSAAAVAADLCFAALGSDTGGSVRLPASYCGIVGFKPSYGRISRRGLIAYANSLDTVGILAKDTHDAELIYDLLSKYDKQDPTSMLPSMRERIQQEYADCYDTMDPDSLKGVRIGVPQEYRVKELDESIMEIWRMGIQKLQKLGATIVPISLPNTQYALPAYYILALAEASSNMARYDGMRYGHTAETTTSDLLYADARTEGLGAEVKRRIMMGTFALSAGHYEDHFLPAQKIRRLVQTDFNNVFCMPNPLLDDAVADLSNTSKVHAIITPGAISTAPLISKCIPEVDDPTQHTSVKSVDGFIDDVMTVPASLAGIPAITVPAGKSTVDGWPVGLQLLAQYGDEKTLLHVAKLFQS</sequence>
<keyword evidence="5 7" id="KW-0648">Protein biosynthesis</keyword>
<keyword evidence="3 7" id="KW-0547">Nucleotide-binding</keyword>
<dbReference type="PROSITE" id="PS00571">
    <property type="entry name" value="AMIDASES"/>
    <property type="match status" value="1"/>
</dbReference>
<dbReference type="InterPro" id="IPR020556">
    <property type="entry name" value="Amidase_CS"/>
</dbReference>
<feature type="domain" description="Amidase" evidence="8">
    <location>
        <begin position="112"/>
        <end position="567"/>
    </location>
</feature>
<comment type="subunit">
    <text evidence="7">Subunit of the heterotrimeric GatCAB amidotransferase (AdT) complex, composed of A, B and C subunits.</text>
</comment>
<dbReference type="Proteomes" id="UP001206595">
    <property type="component" value="Unassembled WGS sequence"/>
</dbReference>
<evidence type="ECO:0000256" key="7">
    <source>
        <dbReference type="HAMAP-Rule" id="MF_03150"/>
    </source>
</evidence>
<reference evidence="9" key="1">
    <citation type="submission" date="2021-06" db="EMBL/GenBank/DDBJ databases">
        <authorList>
            <consortium name="DOE Joint Genome Institute"/>
            <person name="Mondo S.J."/>
            <person name="Amses K.R."/>
            <person name="Simmons D.R."/>
            <person name="Longcore J.E."/>
            <person name="Seto K."/>
            <person name="Alves G.H."/>
            <person name="Bonds A.E."/>
            <person name="Quandt C.A."/>
            <person name="Davis W.J."/>
            <person name="Chang Y."/>
            <person name="Letcher P.M."/>
            <person name="Powell M.J."/>
            <person name="Kuo A."/>
            <person name="Labutti K."/>
            <person name="Pangilinan J."/>
            <person name="Andreopoulos W."/>
            <person name="Tritt A."/>
            <person name="Riley R."/>
            <person name="Hundley H."/>
            <person name="Johnson J."/>
            <person name="Lipzen A."/>
            <person name="Barry K."/>
            <person name="Berbee M.L."/>
            <person name="Buchler N.E."/>
            <person name="Grigoriev I.V."/>
            <person name="Spatafora J.W."/>
            <person name="Stajich J.E."/>
            <person name="James T.Y."/>
        </authorList>
    </citation>
    <scope>NUCLEOTIDE SEQUENCE</scope>
    <source>
        <strain evidence="9">AG</strain>
    </source>
</reference>
<evidence type="ECO:0000256" key="4">
    <source>
        <dbReference type="ARBA" id="ARBA00022840"/>
    </source>
</evidence>
<dbReference type="InterPro" id="IPR023631">
    <property type="entry name" value="Amidase_dom"/>
</dbReference>
<name>A0AAD5HEE7_UMBRA</name>
<comment type="catalytic activity">
    <reaction evidence="6 7">
        <text>L-glutamyl-tRNA(Gln) + L-glutamine + ATP + H2O = L-glutaminyl-tRNA(Gln) + L-glutamate + ADP + phosphate + H(+)</text>
        <dbReference type="Rhea" id="RHEA:17521"/>
        <dbReference type="Rhea" id="RHEA-COMP:9681"/>
        <dbReference type="Rhea" id="RHEA-COMP:9684"/>
        <dbReference type="ChEBI" id="CHEBI:15377"/>
        <dbReference type="ChEBI" id="CHEBI:15378"/>
        <dbReference type="ChEBI" id="CHEBI:29985"/>
        <dbReference type="ChEBI" id="CHEBI:30616"/>
        <dbReference type="ChEBI" id="CHEBI:43474"/>
        <dbReference type="ChEBI" id="CHEBI:58359"/>
        <dbReference type="ChEBI" id="CHEBI:78520"/>
        <dbReference type="ChEBI" id="CHEBI:78521"/>
        <dbReference type="ChEBI" id="CHEBI:456216"/>
        <dbReference type="EC" id="6.3.5.7"/>
    </reaction>
</comment>
<feature type="active site" description="Acyl-ester intermediate" evidence="7">
    <location>
        <position position="241"/>
    </location>
</feature>
<evidence type="ECO:0000313" key="10">
    <source>
        <dbReference type="Proteomes" id="UP001206595"/>
    </source>
</evidence>
<comment type="caution">
    <text evidence="9">The sequence shown here is derived from an EMBL/GenBank/DDBJ whole genome shotgun (WGS) entry which is preliminary data.</text>
</comment>
<comment type="similarity">
    <text evidence="1 7">Belongs to the amidase family. GatA subfamily.</text>
</comment>
<dbReference type="InterPro" id="IPR036928">
    <property type="entry name" value="AS_sf"/>
</dbReference>
<dbReference type="GO" id="GO:0005739">
    <property type="term" value="C:mitochondrion"/>
    <property type="evidence" value="ECO:0007669"/>
    <property type="project" value="UniProtKB-SubCell"/>
</dbReference>
<dbReference type="EMBL" id="MU620925">
    <property type="protein sequence ID" value="KAI8578913.1"/>
    <property type="molecule type" value="Genomic_DNA"/>
</dbReference>
<dbReference type="HAMAP" id="MF_00120">
    <property type="entry name" value="GatA"/>
    <property type="match status" value="1"/>
</dbReference>
<proteinExistence type="inferred from homology"/>
<evidence type="ECO:0000259" key="8">
    <source>
        <dbReference type="Pfam" id="PF01425"/>
    </source>
</evidence>
<accession>A0AAD5HEE7</accession>
<dbReference type="GO" id="GO:0050567">
    <property type="term" value="F:glutaminyl-tRNA synthase (glutamine-hydrolyzing) activity"/>
    <property type="evidence" value="ECO:0007669"/>
    <property type="project" value="UniProtKB-UniRule"/>
</dbReference>
<evidence type="ECO:0000256" key="1">
    <source>
        <dbReference type="ARBA" id="ARBA00008069"/>
    </source>
</evidence>
<dbReference type="PANTHER" id="PTHR11895:SF7">
    <property type="entry name" value="GLUTAMYL-TRNA(GLN) AMIDOTRANSFERASE SUBUNIT A, MITOCHONDRIAL"/>
    <property type="match status" value="1"/>
</dbReference>
<dbReference type="GO" id="GO:0005524">
    <property type="term" value="F:ATP binding"/>
    <property type="evidence" value="ECO:0007669"/>
    <property type="project" value="UniProtKB-KW"/>
</dbReference>
<organism evidence="9 10">
    <name type="scientific">Umbelopsis ramanniana AG</name>
    <dbReference type="NCBI Taxonomy" id="1314678"/>
    <lineage>
        <taxon>Eukaryota</taxon>
        <taxon>Fungi</taxon>
        <taxon>Fungi incertae sedis</taxon>
        <taxon>Mucoromycota</taxon>
        <taxon>Mucoromycotina</taxon>
        <taxon>Umbelopsidomycetes</taxon>
        <taxon>Umbelopsidales</taxon>
        <taxon>Umbelopsidaceae</taxon>
        <taxon>Umbelopsis</taxon>
    </lineage>
</organism>
<feature type="active site" description="Charge relay system" evidence="7">
    <location>
        <position position="217"/>
    </location>
</feature>
<dbReference type="GO" id="GO:0030956">
    <property type="term" value="C:glutamyl-tRNA(Gln) amidotransferase complex"/>
    <property type="evidence" value="ECO:0007669"/>
    <property type="project" value="UniProtKB-UniRule"/>
</dbReference>
<dbReference type="PANTHER" id="PTHR11895">
    <property type="entry name" value="TRANSAMIDASE"/>
    <property type="match status" value="1"/>
</dbReference>
<dbReference type="GeneID" id="75915039"/>
<dbReference type="Pfam" id="PF01425">
    <property type="entry name" value="Amidase"/>
    <property type="match status" value="1"/>
</dbReference>
<reference evidence="9" key="2">
    <citation type="journal article" date="2022" name="Proc. Natl. Acad. Sci. U.S.A.">
        <title>Diploid-dominant life cycles characterize the early evolution of Fungi.</title>
        <authorList>
            <person name="Amses K.R."/>
            <person name="Simmons D.R."/>
            <person name="Longcore J.E."/>
            <person name="Mondo S.J."/>
            <person name="Seto K."/>
            <person name="Jeronimo G.H."/>
            <person name="Bonds A.E."/>
            <person name="Quandt C.A."/>
            <person name="Davis W.J."/>
            <person name="Chang Y."/>
            <person name="Federici B.A."/>
            <person name="Kuo A."/>
            <person name="LaButti K."/>
            <person name="Pangilinan J."/>
            <person name="Andreopoulos W."/>
            <person name="Tritt A."/>
            <person name="Riley R."/>
            <person name="Hundley H."/>
            <person name="Johnson J."/>
            <person name="Lipzen A."/>
            <person name="Barry K."/>
            <person name="Lang B.F."/>
            <person name="Cuomo C.A."/>
            <person name="Buchler N.E."/>
            <person name="Grigoriev I.V."/>
            <person name="Spatafora J.W."/>
            <person name="Stajich J.E."/>
            <person name="James T.Y."/>
        </authorList>
    </citation>
    <scope>NUCLEOTIDE SEQUENCE</scope>
    <source>
        <strain evidence="9">AG</strain>
    </source>
</reference>
<evidence type="ECO:0000313" key="9">
    <source>
        <dbReference type="EMBL" id="KAI8578913.1"/>
    </source>
</evidence>
<keyword evidence="2 7" id="KW-0436">Ligase</keyword>
<gene>
    <name evidence="9" type="ORF">K450DRAFT_245111</name>
</gene>
<dbReference type="RefSeq" id="XP_051443917.1">
    <property type="nucleotide sequence ID" value="XM_051589694.1"/>
</dbReference>
<evidence type="ECO:0000256" key="5">
    <source>
        <dbReference type="ARBA" id="ARBA00022917"/>
    </source>
</evidence>
<evidence type="ECO:0000256" key="2">
    <source>
        <dbReference type="ARBA" id="ARBA00022598"/>
    </source>
</evidence>
<comment type="subcellular location">
    <subcellularLocation>
        <location evidence="7">Mitochondrion</location>
    </subcellularLocation>
</comment>
<protein>
    <recommendedName>
        <fullName evidence="7">Glutamyl-tRNA(Gln) amidotransferase subunit A, mitochondrial</fullName>
        <shortName evidence="7">Glu-AdT subunit A</shortName>
        <ecNumber evidence="7">6.3.5.7</ecNumber>
    </recommendedName>
</protein>
<dbReference type="GO" id="GO:0070681">
    <property type="term" value="P:glutaminyl-tRNAGln biosynthesis via transamidation"/>
    <property type="evidence" value="ECO:0007669"/>
    <property type="project" value="UniProtKB-UniRule"/>
</dbReference>